<protein>
    <recommendedName>
        <fullName evidence="9">Beta-xylanase</fullName>
        <ecNumber evidence="9">3.2.1.8</ecNumber>
    </recommendedName>
</protein>
<evidence type="ECO:0000256" key="4">
    <source>
        <dbReference type="ARBA" id="ARBA00022729"/>
    </source>
</evidence>
<dbReference type="InterPro" id="IPR001000">
    <property type="entry name" value="GH10_dom"/>
</dbReference>
<dbReference type="EMBL" id="SOEC01000005">
    <property type="protein sequence ID" value="TDX30327.1"/>
    <property type="molecule type" value="Genomic_DNA"/>
</dbReference>
<dbReference type="SMART" id="SM00633">
    <property type="entry name" value="Glyco_10"/>
    <property type="match status" value="1"/>
</dbReference>
<gene>
    <name evidence="12" type="ORF">DFO67_105114</name>
    <name evidence="11" type="ORF">SAMN04487959_107185</name>
</gene>
<dbReference type="STRING" id="442341.SAMN04487959_107185"/>
<evidence type="ECO:0000256" key="9">
    <source>
        <dbReference type="RuleBase" id="RU361174"/>
    </source>
</evidence>
<dbReference type="PROSITE" id="PS51760">
    <property type="entry name" value="GH10_2"/>
    <property type="match status" value="1"/>
</dbReference>
<dbReference type="Proteomes" id="UP000294489">
    <property type="component" value="Unassembled WGS sequence"/>
</dbReference>
<dbReference type="EC" id="3.2.1.8" evidence="9"/>
<keyword evidence="7 9" id="KW-0326">Glycosidase</keyword>
<proteinExistence type="inferred from homology"/>
<accession>A0A1I3BWJ8</accession>
<keyword evidence="4" id="KW-0732">Signal</keyword>
<evidence type="ECO:0000313" key="11">
    <source>
        <dbReference type="EMBL" id="SFH66718.1"/>
    </source>
</evidence>
<dbReference type="SUPFAM" id="SSF51445">
    <property type="entry name" value="(Trans)glycosidases"/>
    <property type="match status" value="1"/>
</dbReference>
<evidence type="ECO:0000256" key="5">
    <source>
        <dbReference type="ARBA" id="ARBA00022801"/>
    </source>
</evidence>
<keyword evidence="8 9" id="KW-0624">Polysaccharide degradation</keyword>
<evidence type="ECO:0000313" key="14">
    <source>
        <dbReference type="Proteomes" id="UP000294489"/>
    </source>
</evidence>
<sequence>MLLDTLRRLSLRLTGVIAIAGAGLFPSFPLAAESAKTDWRTSLELLEYDWSHLAGAEVTAAGVRIEGLGRAIIPPADAADEPVTPNPPINLRGPILQVKGEFYLGAHLRFEGAPGGYVTFYGDLPLVQDEWRQDGKSVTLGVTDQQLIVEIQNGIGDYRRQEYPFSPAEEATLELARVAGGFVIMADGEVVGDIDDPGIFSSGEVVFGAHADVGRAFVLTRLIAAPMMPGSRVSVIDPELPSVEPDPVGLRRLAESHAPHLAIGTAVSAIPLLSDASYARILAQNFNMLTPENAMKFQAIHPQPDRYAFADADAIVEFAERNNMAVHGHTLVWGEALPRWVTETAFTDAQVQRLLADHIATVVGRYKGRIASWDVINEPLQPFAPELRTGSPWYRAMGEDYIAFALREAHRADPVARLYINEFACEERNAKSDGLYRLAKRLLERGVPLHGIGFQMHEDMTEEYQPVNAEAFRDNVQRFIDLGLEVRISEMDVNLHEEDSPERQVAQAEYYRSLLELAVDQPAFSAFSTWGFTDRYSSLQDWWEPKGFGNGLLFDPQMRPKPAYDALRQALVRHR</sequence>
<dbReference type="InterPro" id="IPR044846">
    <property type="entry name" value="GH10"/>
</dbReference>
<dbReference type="EMBL" id="FOPY01000007">
    <property type="protein sequence ID" value="SFH66718.1"/>
    <property type="molecule type" value="Genomic_DNA"/>
</dbReference>
<dbReference type="GO" id="GO:0031176">
    <property type="term" value="F:endo-1,4-beta-xylanase activity"/>
    <property type="evidence" value="ECO:0007669"/>
    <property type="project" value="UniProtKB-EC"/>
</dbReference>
<dbReference type="PANTHER" id="PTHR31490:SF88">
    <property type="entry name" value="BETA-XYLANASE"/>
    <property type="match status" value="1"/>
</dbReference>
<evidence type="ECO:0000256" key="2">
    <source>
        <dbReference type="ARBA" id="ARBA00007495"/>
    </source>
</evidence>
<keyword evidence="13" id="KW-1185">Reference proteome</keyword>
<reference evidence="11 13" key="1">
    <citation type="submission" date="2016-10" db="EMBL/GenBank/DDBJ databases">
        <authorList>
            <person name="de Groot N.N."/>
        </authorList>
    </citation>
    <scope>NUCLEOTIDE SEQUENCE [LARGE SCALE GENOMIC DNA]</scope>
    <source>
        <strain evidence="11 13">CGMCC 1.6848</strain>
    </source>
</reference>
<comment type="catalytic activity">
    <reaction evidence="1 9">
        <text>Endohydrolysis of (1-&gt;4)-beta-D-xylosidic linkages in xylans.</text>
        <dbReference type="EC" id="3.2.1.8"/>
    </reaction>
</comment>
<dbReference type="Proteomes" id="UP000199040">
    <property type="component" value="Unassembled WGS sequence"/>
</dbReference>
<dbReference type="Pfam" id="PF00331">
    <property type="entry name" value="Glyco_hydro_10"/>
    <property type="match status" value="1"/>
</dbReference>
<name>A0A1I3BWJ8_9GAMM</name>
<dbReference type="PANTHER" id="PTHR31490">
    <property type="entry name" value="GLYCOSYL HYDROLASE"/>
    <property type="match status" value="1"/>
</dbReference>
<dbReference type="AlphaFoldDB" id="A0A1I3BWJ8"/>
<organism evidence="11 13">
    <name type="scientific">Modicisalibacter xianhensis</name>
    <dbReference type="NCBI Taxonomy" id="442341"/>
    <lineage>
        <taxon>Bacteria</taxon>
        <taxon>Pseudomonadati</taxon>
        <taxon>Pseudomonadota</taxon>
        <taxon>Gammaproteobacteria</taxon>
        <taxon>Oceanospirillales</taxon>
        <taxon>Halomonadaceae</taxon>
        <taxon>Modicisalibacter</taxon>
    </lineage>
</organism>
<evidence type="ECO:0000256" key="8">
    <source>
        <dbReference type="ARBA" id="ARBA00023326"/>
    </source>
</evidence>
<evidence type="ECO:0000256" key="3">
    <source>
        <dbReference type="ARBA" id="ARBA00022651"/>
    </source>
</evidence>
<dbReference type="InterPro" id="IPR017853">
    <property type="entry name" value="GH"/>
</dbReference>
<dbReference type="Gene3D" id="3.20.20.80">
    <property type="entry name" value="Glycosidases"/>
    <property type="match status" value="1"/>
</dbReference>
<keyword evidence="5 9" id="KW-0378">Hydrolase</keyword>
<evidence type="ECO:0000259" key="10">
    <source>
        <dbReference type="PROSITE" id="PS51760"/>
    </source>
</evidence>
<evidence type="ECO:0000256" key="1">
    <source>
        <dbReference type="ARBA" id="ARBA00000681"/>
    </source>
</evidence>
<dbReference type="RefSeq" id="WP_092846369.1">
    <property type="nucleotide sequence ID" value="NZ_FOPY01000007.1"/>
</dbReference>
<evidence type="ECO:0000313" key="12">
    <source>
        <dbReference type="EMBL" id="TDX30327.1"/>
    </source>
</evidence>
<feature type="domain" description="GH10" evidence="10">
    <location>
        <begin position="255"/>
        <end position="570"/>
    </location>
</feature>
<comment type="similarity">
    <text evidence="2 9">Belongs to the glycosyl hydrolase 10 (cellulase F) family.</text>
</comment>
<reference evidence="12 14" key="2">
    <citation type="submission" date="2019-03" db="EMBL/GenBank/DDBJ databases">
        <title>Freshwater and sediment microbial communities from various areas in North America, analyzing microbe dynamics in response to fracking.</title>
        <authorList>
            <person name="Lamendella R."/>
        </authorList>
    </citation>
    <scope>NUCLEOTIDE SEQUENCE [LARGE SCALE GENOMIC DNA]</scope>
    <source>
        <strain evidence="12 14">6_TX</strain>
    </source>
</reference>
<evidence type="ECO:0000313" key="13">
    <source>
        <dbReference type="Proteomes" id="UP000199040"/>
    </source>
</evidence>
<keyword evidence="6 9" id="KW-0119">Carbohydrate metabolism</keyword>
<evidence type="ECO:0000256" key="6">
    <source>
        <dbReference type="ARBA" id="ARBA00023277"/>
    </source>
</evidence>
<dbReference type="OrthoDB" id="9815836at2"/>
<evidence type="ECO:0000256" key="7">
    <source>
        <dbReference type="ARBA" id="ARBA00023295"/>
    </source>
</evidence>
<dbReference type="PRINTS" id="PR00134">
    <property type="entry name" value="GLHYDRLASE10"/>
</dbReference>
<dbReference type="GO" id="GO:0045493">
    <property type="term" value="P:xylan catabolic process"/>
    <property type="evidence" value="ECO:0007669"/>
    <property type="project" value="UniProtKB-KW"/>
</dbReference>
<keyword evidence="3 11" id="KW-0858">Xylan degradation</keyword>